<evidence type="ECO:0000256" key="8">
    <source>
        <dbReference type="ARBA" id="ARBA00066951"/>
    </source>
</evidence>
<dbReference type="FunFam" id="3.20.20.10:FF:000026">
    <property type="entry name" value="D-threonine aldolase"/>
    <property type="match status" value="1"/>
</dbReference>
<evidence type="ECO:0000256" key="1">
    <source>
        <dbReference type="ARBA" id="ARBA00001933"/>
    </source>
</evidence>
<dbReference type="Gene3D" id="3.20.20.10">
    <property type="entry name" value="Alanine racemase"/>
    <property type="match status" value="1"/>
</dbReference>
<evidence type="ECO:0000259" key="10">
    <source>
        <dbReference type="SMART" id="SM01119"/>
    </source>
</evidence>
<evidence type="ECO:0000256" key="5">
    <source>
        <dbReference type="ARBA" id="ARBA00023239"/>
    </source>
</evidence>
<keyword evidence="4" id="KW-0663">Pyridoxal phosphate</keyword>
<dbReference type="EMBL" id="FOEG01000003">
    <property type="protein sequence ID" value="SEO82325.1"/>
    <property type="molecule type" value="Genomic_DNA"/>
</dbReference>
<sequence length="372" mass="40286">MSTNVPALVGTPVEDVLTPCLLVDLDAYERNVERMANYINGQGLRHRAHAKTHKSPNIALDQIAHGAVGVCCQKVSEAEAMVNGGVRDVLVSNQVIQPAMIDRLAALARQARVLVCVDDMDNIDQINAAALRYKAPIEVLVEVDVGAGRCGVAPGEAAVPLAKRIAASEGLRFAGLQAYQGKAQHVHDFDERKGRIDEAIAAVKHTVELLEAEDLACDIVAGAGTGTYTFEGESGVYNELQCGSYVFMDADYQRIKMQDGRHIDDFENSLFIYSTVMSKTKADKAICDAGLKAQSVDSGVAVVFGRDDIEYIGASDEHGVIKDQDNVLRLGEKLKLVPGHCDPTVNIYDWYVGVRNGRVECLWPITGRGMCL</sequence>
<keyword evidence="12" id="KW-1185">Reference proteome</keyword>
<dbReference type="FunFam" id="2.40.37.20:FF:000001">
    <property type="entry name" value="D-3-hydroxyaspartate aldolase"/>
    <property type="match status" value="1"/>
</dbReference>
<dbReference type="STRING" id="406100.SAMN04488052_103210"/>
<evidence type="ECO:0000256" key="7">
    <source>
        <dbReference type="ARBA" id="ARBA00052618"/>
    </source>
</evidence>
<dbReference type="GO" id="GO:0008721">
    <property type="term" value="F:D-serine ammonia-lyase activity"/>
    <property type="evidence" value="ECO:0007669"/>
    <property type="project" value="TreeGrafter"/>
</dbReference>
<dbReference type="GO" id="GO:0016833">
    <property type="term" value="F:oxo-acid-lyase activity"/>
    <property type="evidence" value="ECO:0007669"/>
    <property type="project" value="UniProtKB-ARBA"/>
</dbReference>
<gene>
    <name evidence="11" type="ORF">SAMN04488052_103210</name>
</gene>
<dbReference type="CDD" id="cd06819">
    <property type="entry name" value="PLPDE_III_LS_D-TA"/>
    <property type="match status" value="1"/>
</dbReference>
<comment type="catalytic activity">
    <reaction evidence="6">
        <text>(3S)-3-hydroxy-D-aspartate = glyoxylate + glycine</text>
        <dbReference type="Rhea" id="RHEA:27934"/>
        <dbReference type="ChEBI" id="CHEBI:36655"/>
        <dbReference type="ChEBI" id="CHEBI:57305"/>
        <dbReference type="ChEBI" id="CHEBI:60894"/>
        <dbReference type="EC" id="4.1.3.41"/>
    </reaction>
    <physiologicalReaction direction="right-to-left" evidence="6">
        <dbReference type="Rhea" id="RHEA:27936"/>
    </physiologicalReaction>
</comment>
<dbReference type="RefSeq" id="WP_091642486.1">
    <property type="nucleotide sequence ID" value="NZ_FOEG01000003.1"/>
</dbReference>
<dbReference type="OrthoDB" id="9772497at2"/>
<dbReference type="AlphaFoldDB" id="A0A1H8SUX8"/>
<dbReference type="PANTHER" id="PTHR28004">
    <property type="entry name" value="ZGC:162816-RELATED"/>
    <property type="match status" value="1"/>
</dbReference>
<dbReference type="Gene3D" id="2.40.37.20">
    <property type="entry name" value="D-serine dehydratase-like domain"/>
    <property type="match status" value="1"/>
</dbReference>
<dbReference type="GO" id="GO:0030170">
    <property type="term" value="F:pyridoxal phosphate binding"/>
    <property type="evidence" value="ECO:0007669"/>
    <property type="project" value="UniProtKB-ARBA"/>
</dbReference>
<accession>A0A1H8SUX8</accession>
<dbReference type="InterPro" id="IPR001608">
    <property type="entry name" value="Ala_racemase_N"/>
</dbReference>
<dbReference type="Pfam" id="PF01168">
    <property type="entry name" value="Ala_racemase_N"/>
    <property type="match status" value="1"/>
</dbReference>
<evidence type="ECO:0000256" key="2">
    <source>
        <dbReference type="ARBA" id="ARBA00001946"/>
    </source>
</evidence>
<protein>
    <recommendedName>
        <fullName evidence="9">3-hydroxy-D-aspartate aldolase</fullName>
        <ecNumber evidence="8">4.1.3.41</ecNumber>
    </recommendedName>
</protein>
<comment type="similarity">
    <text evidence="3">Belongs to the DSD1 family.</text>
</comment>
<dbReference type="EC" id="4.1.3.41" evidence="8"/>
<dbReference type="Pfam" id="PF14031">
    <property type="entry name" value="D-ser_dehydrat"/>
    <property type="match status" value="1"/>
</dbReference>
<name>A0A1H8SUX8_9GAMM</name>
<proteinExistence type="inferred from homology"/>
<comment type="cofactor">
    <cofactor evidence="2">
        <name>Mg(2+)</name>
        <dbReference type="ChEBI" id="CHEBI:18420"/>
    </cofactor>
</comment>
<dbReference type="PANTHER" id="PTHR28004:SF2">
    <property type="entry name" value="D-SERINE DEHYDRATASE"/>
    <property type="match status" value="1"/>
</dbReference>
<keyword evidence="5" id="KW-0456">Lyase</keyword>
<evidence type="ECO:0000256" key="3">
    <source>
        <dbReference type="ARBA" id="ARBA00005323"/>
    </source>
</evidence>
<dbReference type="InterPro" id="IPR029066">
    <property type="entry name" value="PLP-binding_barrel"/>
</dbReference>
<reference evidence="11 12" key="1">
    <citation type="submission" date="2016-10" db="EMBL/GenBank/DDBJ databases">
        <authorList>
            <person name="de Groot N.N."/>
        </authorList>
    </citation>
    <scope>NUCLEOTIDE SEQUENCE [LARGE SCALE GENOMIC DNA]</scope>
    <source>
        <strain evidence="11 12">CGMCC 1.6291</strain>
    </source>
</reference>
<evidence type="ECO:0000256" key="9">
    <source>
        <dbReference type="ARBA" id="ARBA00073782"/>
    </source>
</evidence>
<dbReference type="SMART" id="SM01119">
    <property type="entry name" value="D-ser_dehydrat"/>
    <property type="match status" value="1"/>
</dbReference>
<evidence type="ECO:0000313" key="12">
    <source>
        <dbReference type="Proteomes" id="UP000199657"/>
    </source>
</evidence>
<evidence type="ECO:0000313" key="11">
    <source>
        <dbReference type="EMBL" id="SEO82325.1"/>
    </source>
</evidence>
<organism evidence="11 12">
    <name type="scientific">Aquisalimonas asiatica</name>
    <dbReference type="NCBI Taxonomy" id="406100"/>
    <lineage>
        <taxon>Bacteria</taxon>
        <taxon>Pseudomonadati</taxon>
        <taxon>Pseudomonadota</taxon>
        <taxon>Gammaproteobacteria</taxon>
        <taxon>Chromatiales</taxon>
        <taxon>Ectothiorhodospiraceae</taxon>
        <taxon>Aquisalimonas</taxon>
    </lineage>
</organism>
<dbReference type="GO" id="GO:0036088">
    <property type="term" value="P:D-serine catabolic process"/>
    <property type="evidence" value="ECO:0007669"/>
    <property type="project" value="TreeGrafter"/>
</dbReference>
<feature type="domain" description="D-serine dehydratase-like" evidence="10">
    <location>
        <begin position="269"/>
        <end position="355"/>
    </location>
</feature>
<evidence type="ECO:0000256" key="6">
    <source>
        <dbReference type="ARBA" id="ARBA00051696"/>
    </source>
</evidence>
<evidence type="ECO:0000256" key="4">
    <source>
        <dbReference type="ARBA" id="ARBA00022898"/>
    </source>
</evidence>
<dbReference type="InterPro" id="IPR051466">
    <property type="entry name" value="D-amino_acid_metab_enzyme"/>
</dbReference>
<dbReference type="Proteomes" id="UP000199657">
    <property type="component" value="Unassembled WGS sequence"/>
</dbReference>
<dbReference type="InterPro" id="IPR042208">
    <property type="entry name" value="D-ser_dehydrat-like_sf"/>
</dbReference>
<comment type="catalytic activity">
    <reaction evidence="7">
        <text>(3R)-3-hydroxy-D-aspartate = glyoxylate + glycine</text>
        <dbReference type="Rhea" id="RHEA:27938"/>
        <dbReference type="ChEBI" id="CHEBI:36655"/>
        <dbReference type="ChEBI" id="CHEBI:57305"/>
        <dbReference type="ChEBI" id="CHEBI:60898"/>
        <dbReference type="EC" id="4.1.3.41"/>
    </reaction>
</comment>
<comment type="cofactor">
    <cofactor evidence="1">
        <name>pyridoxal 5'-phosphate</name>
        <dbReference type="ChEBI" id="CHEBI:597326"/>
    </cofactor>
</comment>
<dbReference type="SUPFAM" id="SSF51419">
    <property type="entry name" value="PLP-binding barrel"/>
    <property type="match status" value="1"/>
</dbReference>
<dbReference type="InterPro" id="IPR026956">
    <property type="entry name" value="D-ser_dehydrat-like_dom"/>
</dbReference>